<dbReference type="PROSITE" id="PS00844">
    <property type="entry name" value="DALA_DALA_LIGASE_2"/>
    <property type="match status" value="1"/>
</dbReference>
<proteinExistence type="inferred from homology"/>
<evidence type="ECO:0000256" key="1">
    <source>
        <dbReference type="ARBA" id="ARBA00004496"/>
    </source>
</evidence>
<evidence type="ECO:0000256" key="9">
    <source>
        <dbReference type="ARBA" id="ARBA00023316"/>
    </source>
</evidence>
<organism evidence="11">
    <name type="scientific">hydrothermal vent metagenome</name>
    <dbReference type="NCBI Taxonomy" id="652676"/>
    <lineage>
        <taxon>unclassified sequences</taxon>
        <taxon>metagenomes</taxon>
        <taxon>ecological metagenomes</taxon>
    </lineage>
</organism>
<dbReference type="InterPro" id="IPR005905">
    <property type="entry name" value="D_ala_D_ala"/>
</dbReference>
<keyword evidence="8" id="KW-0573">Peptidoglycan synthesis</keyword>
<keyword evidence="7" id="KW-0133">Cell shape</keyword>
<dbReference type="NCBIfam" id="NF002378">
    <property type="entry name" value="PRK01372.1"/>
    <property type="match status" value="1"/>
</dbReference>
<dbReference type="EC" id="6.3.2.4" evidence="11"/>
<dbReference type="InterPro" id="IPR011095">
    <property type="entry name" value="Dala_Dala_lig_C"/>
</dbReference>
<dbReference type="GO" id="GO:0008716">
    <property type="term" value="F:D-alanine-D-alanine ligase activity"/>
    <property type="evidence" value="ECO:0007669"/>
    <property type="project" value="UniProtKB-EC"/>
</dbReference>
<dbReference type="Pfam" id="PF01820">
    <property type="entry name" value="Dala_Dala_lig_N"/>
    <property type="match status" value="1"/>
</dbReference>
<dbReference type="Gene3D" id="3.30.1490.20">
    <property type="entry name" value="ATP-grasp fold, A domain"/>
    <property type="match status" value="1"/>
</dbReference>
<feature type="domain" description="ATP-grasp" evidence="10">
    <location>
        <begin position="101"/>
        <end position="298"/>
    </location>
</feature>
<keyword evidence="6" id="KW-0067">ATP-binding</keyword>
<dbReference type="GO" id="GO:0071555">
    <property type="term" value="P:cell wall organization"/>
    <property type="evidence" value="ECO:0007669"/>
    <property type="project" value="UniProtKB-KW"/>
</dbReference>
<evidence type="ECO:0000256" key="2">
    <source>
        <dbReference type="ARBA" id="ARBA00010871"/>
    </source>
</evidence>
<dbReference type="InterPro" id="IPR011127">
    <property type="entry name" value="Dala_Dala_lig_N"/>
</dbReference>
<dbReference type="SUPFAM" id="SSF52440">
    <property type="entry name" value="PreATP-grasp domain"/>
    <property type="match status" value="1"/>
</dbReference>
<dbReference type="Gene3D" id="3.30.470.20">
    <property type="entry name" value="ATP-grasp fold, B domain"/>
    <property type="match status" value="1"/>
</dbReference>
<dbReference type="PROSITE" id="PS00843">
    <property type="entry name" value="DALA_DALA_LIGASE_1"/>
    <property type="match status" value="1"/>
</dbReference>
<comment type="subcellular location">
    <subcellularLocation>
        <location evidence="1">Cytoplasm</location>
    </subcellularLocation>
</comment>
<dbReference type="Gene3D" id="3.40.50.20">
    <property type="match status" value="1"/>
</dbReference>
<sequence>MSKHVAVLMGGWSLERAVSLVSGAAVATALRDEGYRVSEIDVTRDIGQVLSKLKPDVVFNALHGRWGEDGCVQGLLEILDIPYSHSGVTASSTAMDKILAKRIFKSAGIPVAPDCITDRDTLFAHEPMARPFVVKPCNEGSSVGVVIVRPGDNFSPDRPGPWQDVDQVMVERYLPGRELTVSVMDGKAMTVTELKPRSGFYDYEAKYEDGKTDHIIPANLTPDMLDRIMGYAEQAHRILGCRGVTRSDFRLDDGPDGDGIPYILEINTQPGMTPLSLVPEQARHRGMTFEQLVCWMVEDASCGR</sequence>
<dbReference type="InterPro" id="IPR000291">
    <property type="entry name" value="D-Ala_lig_Van_CS"/>
</dbReference>
<evidence type="ECO:0000256" key="4">
    <source>
        <dbReference type="ARBA" id="ARBA00022598"/>
    </source>
</evidence>
<keyword evidence="5" id="KW-0547">Nucleotide-binding</keyword>
<dbReference type="PANTHER" id="PTHR23132">
    <property type="entry name" value="D-ALANINE--D-ALANINE LIGASE"/>
    <property type="match status" value="1"/>
</dbReference>
<gene>
    <name evidence="11" type="ORF">MNBD_ALPHA02-1166</name>
</gene>
<evidence type="ECO:0000259" key="10">
    <source>
        <dbReference type="PROSITE" id="PS50975"/>
    </source>
</evidence>
<dbReference type="Pfam" id="PF07478">
    <property type="entry name" value="Dala_Dala_lig_C"/>
    <property type="match status" value="1"/>
</dbReference>
<dbReference type="AlphaFoldDB" id="A0A3B0RTT1"/>
<dbReference type="InterPro" id="IPR016185">
    <property type="entry name" value="PreATP-grasp_dom_sf"/>
</dbReference>
<dbReference type="GO" id="GO:0008360">
    <property type="term" value="P:regulation of cell shape"/>
    <property type="evidence" value="ECO:0007669"/>
    <property type="project" value="UniProtKB-KW"/>
</dbReference>
<evidence type="ECO:0000256" key="7">
    <source>
        <dbReference type="ARBA" id="ARBA00022960"/>
    </source>
</evidence>
<keyword evidence="3" id="KW-0963">Cytoplasm</keyword>
<comment type="similarity">
    <text evidence="2">Belongs to the D-alanine--D-alanine ligase family.</text>
</comment>
<reference evidence="11" key="1">
    <citation type="submission" date="2018-06" db="EMBL/GenBank/DDBJ databases">
        <authorList>
            <person name="Zhirakovskaya E."/>
        </authorList>
    </citation>
    <scope>NUCLEOTIDE SEQUENCE</scope>
</reference>
<name>A0A3B0RTT1_9ZZZZ</name>
<dbReference type="InterPro" id="IPR011761">
    <property type="entry name" value="ATP-grasp"/>
</dbReference>
<keyword evidence="9" id="KW-0961">Cell wall biogenesis/degradation</keyword>
<dbReference type="PANTHER" id="PTHR23132:SF23">
    <property type="entry name" value="D-ALANINE--D-ALANINE LIGASE B"/>
    <property type="match status" value="1"/>
</dbReference>
<evidence type="ECO:0000256" key="6">
    <source>
        <dbReference type="ARBA" id="ARBA00022840"/>
    </source>
</evidence>
<keyword evidence="4 11" id="KW-0436">Ligase</keyword>
<accession>A0A3B0RTT1</accession>
<dbReference type="NCBIfam" id="TIGR01205">
    <property type="entry name" value="D_ala_D_alaTIGR"/>
    <property type="match status" value="1"/>
</dbReference>
<dbReference type="HAMAP" id="MF_00047">
    <property type="entry name" value="Dala_Dala_lig"/>
    <property type="match status" value="1"/>
</dbReference>
<dbReference type="EMBL" id="UOED01000030">
    <property type="protein sequence ID" value="VAV87943.1"/>
    <property type="molecule type" value="Genomic_DNA"/>
</dbReference>
<dbReference type="PROSITE" id="PS50975">
    <property type="entry name" value="ATP_GRASP"/>
    <property type="match status" value="1"/>
</dbReference>
<dbReference type="GO" id="GO:0046872">
    <property type="term" value="F:metal ion binding"/>
    <property type="evidence" value="ECO:0007669"/>
    <property type="project" value="InterPro"/>
</dbReference>
<dbReference type="InterPro" id="IPR013815">
    <property type="entry name" value="ATP_grasp_subdomain_1"/>
</dbReference>
<evidence type="ECO:0000256" key="8">
    <source>
        <dbReference type="ARBA" id="ARBA00022984"/>
    </source>
</evidence>
<evidence type="ECO:0000256" key="3">
    <source>
        <dbReference type="ARBA" id="ARBA00022490"/>
    </source>
</evidence>
<dbReference type="GO" id="GO:0005524">
    <property type="term" value="F:ATP binding"/>
    <property type="evidence" value="ECO:0007669"/>
    <property type="project" value="UniProtKB-KW"/>
</dbReference>
<dbReference type="PIRSF" id="PIRSF039102">
    <property type="entry name" value="Ddl/VanB"/>
    <property type="match status" value="1"/>
</dbReference>
<dbReference type="GO" id="GO:0009252">
    <property type="term" value="P:peptidoglycan biosynthetic process"/>
    <property type="evidence" value="ECO:0007669"/>
    <property type="project" value="UniProtKB-KW"/>
</dbReference>
<dbReference type="SUPFAM" id="SSF56059">
    <property type="entry name" value="Glutathione synthetase ATP-binding domain-like"/>
    <property type="match status" value="1"/>
</dbReference>
<protein>
    <submittedName>
        <fullName evidence="11">D-alanine--D-alanine ligase</fullName>
        <ecNumber evidence="11">6.3.2.4</ecNumber>
    </submittedName>
</protein>
<evidence type="ECO:0000256" key="5">
    <source>
        <dbReference type="ARBA" id="ARBA00022741"/>
    </source>
</evidence>
<evidence type="ECO:0000313" key="11">
    <source>
        <dbReference type="EMBL" id="VAV87943.1"/>
    </source>
</evidence>
<dbReference type="GO" id="GO:0005737">
    <property type="term" value="C:cytoplasm"/>
    <property type="evidence" value="ECO:0007669"/>
    <property type="project" value="UniProtKB-SubCell"/>
</dbReference>